<dbReference type="InterPro" id="IPR052145">
    <property type="entry name" value="Mediator/Homeobox_domain"/>
</dbReference>
<feature type="region of interest" description="Disordered" evidence="1">
    <location>
        <begin position="1287"/>
        <end position="1331"/>
    </location>
</feature>
<feature type="region of interest" description="Disordered" evidence="1">
    <location>
        <begin position="505"/>
        <end position="529"/>
    </location>
</feature>
<keyword evidence="3" id="KW-1185">Reference proteome</keyword>
<evidence type="ECO:0008006" key="4">
    <source>
        <dbReference type="Google" id="ProtNLM"/>
    </source>
</evidence>
<feature type="region of interest" description="Disordered" evidence="1">
    <location>
        <begin position="1207"/>
        <end position="1254"/>
    </location>
</feature>
<dbReference type="PANTHER" id="PTHR24330">
    <property type="entry name" value="HOMEOBOX PROTEIN BARH-LIKE"/>
    <property type="match status" value="1"/>
</dbReference>
<feature type="compositionally biased region" description="Low complexity" evidence="1">
    <location>
        <begin position="1291"/>
        <end position="1306"/>
    </location>
</feature>
<feature type="compositionally biased region" description="Polar residues" evidence="1">
    <location>
        <begin position="514"/>
        <end position="527"/>
    </location>
</feature>
<evidence type="ECO:0000256" key="1">
    <source>
        <dbReference type="SAM" id="MobiDB-lite"/>
    </source>
</evidence>
<dbReference type="Proteomes" id="UP001516023">
    <property type="component" value="Unassembled WGS sequence"/>
</dbReference>
<name>A0ABD3P053_9STRA</name>
<sequence length="2438" mass="271650">MNVDTPHQHLHRRPSSSRSLQRTASTKSPPRPPRSQSSSSRPSPTRTKPSKSYAAYTFQHPALSNMTVSLRPLPPNRIAFLPSPHPTSASLQSLLNDMERIRGSRITPRSLGSESSNPCRISPSPGVVHVWELRQRLRNGGARQLCWSAGCGIDADPWFDPLDPNHINGDSSKRHFNSSGGHYVPLNPFVELDKLPSHAPLLTNRKRRLPTRADVGFANPTQEEIEAKMAEVQKECEWQECSPRICLLTGFGVKHAIDVGDDNSTNGDDVNEEGEVHVSCRKEMELWNGGKIPGVPFAGRDLIDAYKMYARFESLANGSGRETYNQRKKYNPRAYSVFAPPVDAIPSSSSIWKPRPFIDRPPGMLYLLACPLELIDENHHGEPLFCTLALYMLPRRGTPTHASSDNNHKFKGKISEDFFFPAGNWNAIEGHESNQEQSWRRRKRRAVFSYDPLDMEEEDLFLVVQVFRMARWSDGGLLDDANSDDCKKEKKSTFGTKIKGSFRKAKSKMDDTGESANVPLSSPTEPHNNLHVDSPLGESGPRFLIPVSFGIVPAFPTNDPIATQQWPAGELMRSPFYSFPSMPESHEDFVDRLIFLSENLSSSADANVRSYAPTTSVSSTHIESSEVKPMPVSGHVEIFSSLLGQDFTQVLLQEPPEFCDMSDDDPPSANRPLLLADVMGETAIGFDGAAADEKRPRLFARSYGGSLQHLRQDTHPHLISKKSYIYPLYEEDAGLSATSFLNLLYVYPRLIRLTDVWSQSSSEAKLSLRIRVVEQELRDQSFDGEEAVYQPLNSIYNPSTPAGPPLVESFFTKLVSGNKHGDSKTGRHDVPLKDEVKIRLPDVLDRRHFLQFSLFSISDGLDETVMAETAVPFIISSKESTSGGRVTTIIPNGLHRIQLGEVFQIHIETRLESTFHISDPAVATILRDYPLSSFIADQSSKVVNVQQPSVSRFVEILSMASGQAIKRHFLSLLTVHMISLINQPCPMYYFESLFDMFGSDTAWHRLVSWDTSDKLFSIIRSLFEILDKTRTSYAEKEKSVFPIKYQQLQKFFLDTFDEKIFSLKGDSPPAAKESEYTDSDVDGKLDDSFASNVSLKEGHYHDKITRTTVPELQTNFSMNSRKSNISMYRSPRSRTLGPPVFEAPFSRKAFVATRIEQMQAAAELYDDGNEYFEDDETVATCATTTSRMTYATITSRIDRVSVPSVMLESKSSLAAQDSSRKKDTSKRRDSTSNINYSTPSKKSPQNGSASSSTPFSFASKRAEYMANRVNTMAQLVMAPCMAPNLSEDTLNGGNSSSGNSVGQSSNDRAPNSIWQSNKNPVEPGSDVEEEGNTKSFVSLRGDQACLKIPPLEFHLMTDSSVTYQKSVSKSSPYLYEIIIALWVHSWTSYAAQLDGERQVQGSSATLPSWPYEVVQGTNNPSAEEKVAVSFIRHIAFFLPLCLKSLAMRCAQCETTKLIIPMTFLDESHMQILLIMVESIALGAMREAMSGSSGVSNADQTIAKALSTSQHSLDFLVGLFALLHPTQVSTLVTAYFSVLNGCEDPIDAGQHTTDSIEKNLRRVKCARLLRLHAVEKMSVLPKFIALNYPLKYTGQCPQKNSVSCTWAHQGPNKPAYDSELRACSEKLDRHPQSFWLAECLMDQCLTISLKCCETIMVEARAQFKTSRYGKKAASSIITQGDLVRLEAIAFQAILSANNLLIKRHAMDSRFQSMESNARVAAMYVGPVLEKSIRGVSVLSRLEPNQKVRSCWMLVVLYVLQEAPEALLRDKLRSLCIQEHYRIRDFVTLLTLASVTLQHLIIAPHDESFQVLGDRTREMTQESFNCLSASVILIIDECVDTVMMDTGKVCLLAKSVFDLLMHLLATPQSSVTLLRTLGGAAHAFDKFGASNFLRVVGSNLENWGRIILTLMNSTELSVRSMSVDFAVSLLGGVYNDVGSVDTVSLALLTVLPEVAAREIAFHHISGLTNSMDDVEVTLWPMRRAFADVEETNPVDDDRVDPQLMPSISSLCRTGQAIIDGVLVEIRLRGFDSFDLQKMKTGPSGHTISPMDRQLSYKTLFDADEESLFEAATFFSPESSLPQRLRWLLTLRDLHISKSQWVEAAETLILSANSIIESLPHLTEIWRPSRFDLWGDCKRSPWLSSIGLSSGIQIRGNEAVTEFSISFLEPDCGLAHAAPNCLSVGTACTTLSSIVDQAFLAFKESGLEDLAYHHFELLLNKLSPIVINKDRNFRIQDVSSLKRVQGNICAKLVRFDSMTLQEGRGLVHSSSPSDTRNGSTRYVRVILRGNKPERFKESTTIPTYFEWNVPSICRVPAHVIARANNAMSKNSTQNEEVCLCSTFAELYISALQATGDIDSVILRIGSSSNIPVNESNTFLDVALVQMKPQSRSNPDKSRKFFLRDNHGFRLTEFTVTHKFPHVLSRQRCLVTNEITPTNKSA</sequence>
<evidence type="ECO:0000313" key="3">
    <source>
        <dbReference type="Proteomes" id="UP001516023"/>
    </source>
</evidence>
<feature type="compositionally biased region" description="Low complexity" evidence="1">
    <location>
        <begin position="16"/>
        <end position="51"/>
    </location>
</feature>
<evidence type="ECO:0000313" key="2">
    <source>
        <dbReference type="EMBL" id="KAL3781354.1"/>
    </source>
</evidence>
<reference evidence="2 3" key="1">
    <citation type="journal article" date="2020" name="G3 (Bethesda)">
        <title>Improved Reference Genome for Cyclotella cryptica CCMP332, a Model for Cell Wall Morphogenesis, Salinity Adaptation, and Lipid Production in Diatoms (Bacillariophyta).</title>
        <authorList>
            <person name="Roberts W.R."/>
            <person name="Downey K.M."/>
            <person name="Ruck E.C."/>
            <person name="Traller J.C."/>
            <person name="Alverson A.J."/>
        </authorList>
    </citation>
    <scope>NUCLEOTIDE SEQUENCE [LARGE SCALE GENOMIC DNA]</scope>
    <source>
        <strain evidence="2 3">CCMP332</strain>
    </source>
</reference>
<feature type="region of interest" description="Disordered" evidence="1">
    <location>
        <begin position="1"/>
        <end position="51"/>
    </location>
</feature>
<dbReference type="EMBL" id="JABMIG020000319">
    <property type="protein sequence ID" value="KAL3781354.1"/>
    <property type="molecule type" value="Genomic_DNA"/>
</dbReference>
<protein>
    <recommendedName>
        <fullName evidence="4">Calmodulin</fullName>
    </recommendedName>
</protein>
<organism evidence="2 3">
    <name type="scientific">Cyclotella cryptica</name>
    <dbReference type="NCBI Taxonomy" id="29204"/>
    <lineage>
        <taxon>Eukaryota</taxon>
        <taxon>Sar</taxon>
        <taxon>Stramenopiles</taxon>
        <taxon>Ochrophyta</taxon>
        <taxon>Bacillariophyta</taxon>
        <taxon>Coscinodiscophyceae</taxon>
        <taxon>Thalassiosirophycidae</taxon>
        <taxon>Stephanodiscales</taxon>
        <taxon>Stephanodiscaceae</taxon>
        <taxon>Cyclotella</taxon>
    </lineage>
</organism>
<dbReference type="PANTHER" id="PTHR24330:SF10">
    <property type="entry name" value="HOMEOBOX PROTEIN B-H1-RELATED"/>
    <property type="match status" value="1"/>
</dbReference>
<accession>A0ABD3P053</accession>
<feature type="compositionally biased region" description="Basic and acidic residues" evidence="1">
    <location>
        <begin position="1218"/>
        <end position="1230"/>
    </location>
</feature>
<feature type="compositionally biased region" description="Polar residues" evidence="1">
    <location>
        <begin position="1231"/>
        <end position="1247"/>
    </location>
</feature>
<comment type="caution">
    <text evidence="2">The sequence shown here is derived from an EMBL/GenBank/DDBJ whole genome shotgun (WGS) entry which is preliminary data.</text>
</comment>
<gene>
    <name evidence="2" type="ORF">HJC23_013438</name>
</gene>
<proteinExistence type="predicted"/>
<feature type="compositionally biased region" description="Polar residues" evidence="1">
    <location>
        <begin position="1307"/>
        <end position="1319"/>
    </location>
</feature>